<dbReference type="eggNOG" id="COG1940">
    <property type="taxonomic scope" value="Bacteria"/>
</dbReference>
<dbReference type="STRING" id="268407.PWYN_04685"/>
<proteinExistence type="inferred from homology"/>
<dbReference type="Pfam" id="PF00480">
    <property type="entry name" value="ROK"/>
    <property type="match status" value="1"/>
</dbReference>
<evidence type="ECO:0000313" key="3">
    <source>
        <dbReference type="Proteomes" id="UP000029734"/>
    </source>
</evidence>
<organism evidence="2 3">
    <name type="scientific">Paenibacillus wynnii</name>
    <dbReference type="NCBI Taxonomy" id="268407"/>
    <lineage>
        <taxon>Bacteria</taxon>
        <taxon>Bacillati</taxon>
        <taxon>Bacillota</taxon>
        <taxon>Bacilli</taxon>
        <taxon>Bacillales</taxon>
        <taxon>Paenibacillaceae</taxon>
        <taxon>Paenibacillus</taxon>
    </lineage>
</organism>
<protein>
    <recommendedName>
        <fullName evidence="4">Glucokinase</fullName>
    </recommendedName>
</protein>
<name>A0A098M9L5_9BACL</name>
<dbReference type="PANTHER" id="PTHR18964">
    <property type="entry name" value="ROK (REPRESSOR, ORF, KINASE) FAMILY"/>
    <property type="match status" value="1"/>
</dbReference>
<dbReference type="InterPro" id="IPR043129">
    <property type="entry name" value="ATPase_NBD"/>
</dbReference>
<accession>A0A098M9L5</accession>
<comment type="similarity">
    <text evidence="1">Belongs to the ROK (NagC/XylR) family.</text>
</comment>
<evidence type="ECO:0008006" key="4">
    <source>
        <dbReference type="Google" id="ProtNLM"/>
    </source>
</evidence>
<evidence type="ECO:0000313" key="2">
    <source>
        <dbReference type="EMBL" id="KGE18743.1"/>
    </source>
</evidence>
<dbReference type="PANTHER" id="PTHR18964:SF149">
    <property type="entry name" value="BIFUNCTIONAL UDP-N-ACETYLGLUCOSAMINE 2-EPIMERASE_N-ACETYLMANNOSAMINE KINASE"/>
    <property type="match status" value="1"/>
</dbReference>
<evidence type="ECO:0000256" key="1">
    <source>
        <dbReference type="ARBA" id="ARBA00006479"/>
    </source>
</evidence>
<dbReference type="EMBL" id="JQCR01000002">
    <property type="protein sequence ID" value="KGE18743.1"/>
    <property type="molecule type" value="Genomic_DNA"/>
</dbReference>
<dbReference type="AlphaFoldDB" id="A0A098M9L5"/>
<keyword evidence="3" id="KW-1185">Reference proteome</keyword>
<reference evidence="2 3" key="2">
    <citation type="submission" date="2014-10" db="EMBL/GenBank/DDBJ databases">
        <title>Comparative genomics of the Paenibacillus odorifer group.</title>
        <authorList>
            <person name="Tsai Y.-C."/>
            <person name="Martin N."/>
            <person name="Korlach J."/>
            <person name="Wiedmann M."/>
        </authorList>
    </citation>
    <scope>NUCLEOTIDE SEQUENCE [LARGE SCALE GENOMIC DNA]</scope>
    <source>
        <strain evidence="2 3">DSM 18334</strain>
    </source>
</reference>
<dbReference type="Proteomes" id="UP000029734">
    <property type="component" value="Unassembled WGS sequence"/>
</dbReference>
<comment type="caution">
    <text evidence="2">The sequence shown here is derived from an EMBL/GenBank/DDBJ whole genome shotgun (WGS) entry which is preliminary data.</text>
</comment>
<dbReference type="InterPro" id="IPR000600">
    <property type="entry name" value="ROK"/>
</dbReference>
<dbReference type="Gene3D" id="3.30.420.40">
    <property type="match status" value="2"/>
</dbReference>
<dbReference type="SUPFAM" id="SSF53067">
    <property type="entry name" value="Actin-like ATPase domain"/>
    <property type="match status" value="1"/>
</dbReference>
<sequence>MSEINLNKAAIALDFGGTNIKIGLIRQGKVLNQTLLPAHSGAGIIPRLPDVQAAVMDLLEQEGLALGNCSGVGIGLPGLVDPQHLSLLSINEKYADAVGFAFGAWVEEAFGLPIVMENDARAALLGETVYGTAHGESNAVLMIFGTGIGTAALMNGKIIRGRHFQAGILGGHFVTDVNGSRCSCGGVGCLEAEASHWSLQGWLKNQQGYANSLLAIESNIGYRQVIDASQSGDMLALSAMQHLYKHWSSGIVNLVHAYDPDVVILSGGLMKAKDIVLPELVRRVHEQAWTPWGKVRFIVAENPDSSVLLGLSHLIEEGIDIDYV</sequence>
<gene>
    <name evidence="2" type="ORF">PWYN_04685</name>
</gene>
<reference evidence="2 3" key="1">
    <citation type="submission" date="2014-08" db="EMBL/GenBank/DDBJ databases">
        <authorList>
            <person name="den Bakker H.C."/>
        </authorList>
    </citation>
    <scope>NUCLEOTIDE SEQUENCE [LARGE SCALE GENOMIC DNA]</scope>
    <source>
        <strain evidence="2 3">DSM 18334</strain>
    </source>
</reference>